<evidence type="ECO:0000313" key="5">
    <source>
        <dbReference type="EMBL" id="CAA0813605.1"/>
    </source>
</evidence>
<keyword evidence="6" id="KW-1185">Reference proteome</keyword>
<dbReference type="PANTHER" id="PTHR10430:SF16">
    <property type="entry name" value="PEROXIREDOXIN-5, MITOCHONDRIAL"/>
    <property type="match status" value="1"/>
</dbReference>
<dbReference type="GO" id="GO:0045454">
    <property type="term" value="P:cell redox homeostasis"/>
    <property type="evidence" value="ECO:0007669"/>
    <property type="project" value="TreeGrafter"/>
</dbReference>
<proteinExistence type="predicted"/>
<dbReference type="InterPro" id="IPR037944">
    <property type="entry name" value="PRX5-like"/>
</dbReference>
<evidence type="ECO:0000256" key="4">
    <source>
        <dbReference type="SAM" id="MobiDB-lite"/>
    </source>
</evidence>
<comment type="caution">
    <text evidence="5">The sequence shown here is derived from an EMBL/GenBank/DDBJ whole genome shotgun (WGS) entry which is preliminary data.</text>
</comment>
<dbReference type="GO" id="GO:0042744">
    <property type="term" value="P:hydrogen peroxide catabolic process"/>
    <property type="evidence" value="ECO:0007669"/>
    <property type="project" value="TreeGrafter"/>
</dbReference>
<name>A0A9N7MRY8_STRHE</name>
<dbReference type="GO" id="GO:0008379">
    <property type="term" value="F:thioredoxin peroxidase activity"/>
    <property type="evidence" value="ECO:0007669"/>
    <property type="project" value="InterPro"/>
</dbReference>
<dbReference type="PANTHER" id="PTHR10430">
    <property type="entry name" value="PEROXIREDOXIN"/>
    <property type="match status" value="1"/>
</dbReference>
<dbReference type="InterPro" id="IPR036249">
    <property type="entry name" value="Thioredoxin-like_sf"/>
</dbReference>
<dbReference type="OrthoDB" id="1882547at2759"/>
<evidence type="ECO:0000256" key="1">
    <source>
        <dbReference type="ARBA" id="ARBA00022559"/>
    </source>
</evidence>
<dbReference type="GO" id="GO:0034599">
    <property type="term" value="P:cellular response to oxidative stress"/>
    <property type="evidence" value="ECO:0007669"/>
    <property type="project" value="InterPro"/>
</dbReference>
<accession>A0A9N7MRY8</accession>
<dbReference type="SUPFAM" id="SSF52833">
    <property type="entry name" value="Thioredoxin-like"/>
    <property type="match status" value="1"/>
</dbReference>
<keyword evidence="1" id="KW-0575">Peroxidase</keyword>
<dbReference type="GO" id="GO:0005737">
    <property type="term" value="C:cytoplasm"/>
    <property type="evidence" value="ECO:0007669"/>
    <property type="project" value="TreeGrafter"/>
</dbReference>
<dbReference type="Gene3D" id="3.40.30.10">
    <property type="entry name" value="Glutaredoxin"/>
    <property type="match status" value="1"/>
</dbReference>
<keyword evidence="2" id="KW-0049">Antioxidant</keyword>
<organism evidence="5 6">
    <name type="scientific">Striga hermonthica</name>
    <name type="common">Purple witchweed</name>
    <name type="synonym">Buchnera hermonthica</name>
    <dbReference type="NCBI Taxonomy" id="68872"/>
    <lineage>
        <taxon>Eukaryota</taxon>
        <taxon>Viridiplantae</taxon>
        <taxon>Streptophyta</taxon>
        <taxon>Embryophyta</taxon>
        <taxon>Tracheophyta</taxon>
        <taxon>Spermatophyta</taxon>
        <taxon>Magnoliopsida</taxon>
        <taxon>eudicotyledons</taxon>
        <taxon>Gunneridae</taxon>
        <taxon>Pentapetalae</taxon>
        <taxon>asterids</taxon>
        <taxon>lamiids</taxon>
        <taxon>Lamiales</taxon>
        <taxon>Orobanchaceae</taxon>
        <taxon>Buchnereae</taxon>
        <taxon>Striga</taxon>
    </lineage>
</organism>
<gene>
    <name evidence="5" type="ORF">SHERM_14164</name>
</gene>
<sequence>MPPNINLRSHLRQEGHHPRRPRRVHPTSSQKYLPGFVEKAVEFMAKGIDTIVCVFLNNVFVIKAWKANLKIGDEVLLLSDSSGRLLEQLGASSI</sequence>
<protein>
    <submittedName>
        <fullName evidence="5">Peroxiredoxin-2E- chloroplastic</fullName>
    </submittedName>
</protein>
<dbReference type="EMBL" id="CACSLK010011356">
    <property type="protein sequence ID" value="CAA0813605.1"/>
    <property type="molecule type" value="Genomic_DNA"/>
</dbReference>
<evidence type="ECO:0000313" key="6">
    <source>
        <dbReference type="Proteomes" id="UP001153555"/>
    </source>
</evidence>
<feature type="region of interest" description="Disordered" evidence="4">
    <location>
        <begin position="1"/>
        <end position="29"/>
    </location>
</feature>
<evidence type="ECO:0000256" key="3">
    <source>
        <dbReference type="ARBA" id="ARBA00023002"/>
    </source>
</evidence>
<dbReference type="AlphaFoldDB" id="A0A9N7MRY8"/>
<evidence type="ECO:0000256" key="2">
    <source>
        <dbReference type="ARBA" id="ARBA00022862"/>
    </source>
</evidence>
<reference evidence="5" key="1">
    <citation type="submission" date="2019-12" db="EMBL/GenBank/DDBJ databases">
        <authorList>
            <person name="Scholes J."/>
        </authorList>
    </citation>
    <scope>NUCLEOTIDE SEQUENCE</scope>
</reference>
<dbReference type="Proteomes" id="UP001153555">
    <property type="component" value="Unassembled WGS sequence"/>
</dbReference>
<keyword evidence="3" id="KW-0560">Oxidoreductase</keyword>